<proteinExistence type="predicted"/>
<sequence>MAISSAAQKVSDAAVTHFAERGFESASLKEIAEAAGIRKATIYSHFKNKDELFLHAFSGSIEVEGAFVSSCFDADTEAGERYLARVASRYSTSEHLRLMLRTAFIPPGGLREQVSLGYEKFISHIRARFVAKLQQNSSDAELLAEAYIGIIDSVHVELLYASPAAAERRRKALWHILHAAVTATHR</sequence>
<dbReference type="InterPro" id="IPR001647">
    <property type="entry name" value="HTH_TetR"/>
</dbReference>
<reference evidence="6 7" key="1">
    <citation type="submission" date="2017-02" db="EMBL/GenBank/DDBJ databases">
        <title>Complete genome sequence of the drought resistance-promoting endophyte Pantoea alhagi LTYR-11Z.</title>
        <authorList>
            <person name="Zhang L."/>
        </authorList>
    </citation>
    <scope>NUCLEOTIDE SEQUENCE [LARGE SCALE GENOMIC DNA]</scope>
    <source>
        <strain evidence="6 7">LTYR-11Z</strain>
    </source>
</reference>
<gene>
    <name evidence="6" type="ORF">B1H58_19320</name>
</gene>
<keyword evidence="7" id="KW-1185">Reference proteome</keyword>
<dbReference type="PRINTS" id="PR00455">
    <property type="entry name" value="HTHTETR"/>
</dbReference>
<dbReference type="PROSITE" id="PS50977">
    <property type="entry name" value="HTH_TETR_2"/>
    <property type="match status" value="1"/>
</dbReference>
<feature type="DNA-binding region" description="H-T-H motif" evidence="4">
    <location>
        <begin position="27"/>
        <end position="46"/>
    </location>
</feature>
<dbReference type="PANTHER" id="PTHR30055:SF238">
    <property type="entry name" value="MYCOFACTOCIN BIOSYNTHESIS TRANSCRIPTIONAL REGULATOR MFTR-RELATED"/>
    <property type="match status" value="1"/>
</dbReference>
<dbReference type="Proteomes" id="UP000192900">
    <property type="component" value="Chromosome"/>
</dbReference>
<keyword evidence="2 4" id="KW-0238">DNA-binding</keyword>
<evidence type="ECO:0000313" key="7">
    <source>
        <dbReference type="Proteomes" id="UP000192900"/>
    </source>
</evidence>
<accession>A0A1W6BA38</accession>
<dbReference type="Pfam" id="PF00440">
    <property type="entry name" value="TetR_N"/>
    <property type="match status" value="1"/>
</dbReference>
<feature type="domain" description="HTH tetR-type" evidence="5">
    <location>
        <begin position="4"/>
        <end position="64"/>
    </location>
</feature>
<dbReference type="Gene3D" id="1.10.357.10">
    <property type="entry name" value="Tetracycline Repressor, domain 2"/>
    <property type="match status" value="1"/>
</dbReference>
<dbReference type="InterPro" id="IPR050109">
    <property type="entry name" value="HTH-type_TetR-like_transc_reg"/>
</dbReference>
<dbReference type="PANTHER" id="PTHR30055">
    <property type="entry name" value="HTH-TYPE TRANSCRIPTIONAL REGULATOR RUTR"/>
    <property type="match status" value="1"/>
</dbReference>
<dbReference type="InterPro" id="IPR009057">
    <property type="entry name" value="Homeodomain-like_sf"/>
</dbReference>
<evidence type="ECO:0000256" key="4">
    <source>
        <dbReference type="PROSITE-ProRule" id="PRU00335"/>
    </source>
</evidence>
<dbReference type="OrthoDB" id="4541465at2"/>
<keyword evidence="1" id="KW-0805">Transcription regulation</keyword>
<dbReference type="GO" id="GO:0000976">
    <property type="term" value="F:transcription cis-regulatory region binding"/>
    <property type="evidence" value="ECO:0007669"/>
    <property type="project" value="TreeGrafter"/>
</dbReference>
<dbReference type="EMBL" id="CP019706">
    <property type="protein sequence ID" value="ARJ43986.1"/>
    <property type="molecule type" value="Genomic_DNA"/>
</dbReference>
<dbReference type="GO" id="GO:0003700">
    <property type="term" value="F:DNA-binding transcription factor activity"/>
    <property type="evidence" value="ECO:0007669"/>
    <property type="project" value="TreeGrafter"/>
</dbReference>
<evidence type="ECO:0000256" key="2">
    <source>
        <dbReference type="ARBA" id="ARBA00023125"/>
    </source>
</evidence>
<evidence type="ECO:0000313" key="6">
    <source>
        <dbReference type="EMBL" id="ARJ43986.1"/>
    </source>
</evidence>
<dbReference type="STRING" id="1891675.B1H58_19320"/>
<dbReference type="KEGG" id="palh:B1H58_19320"/>
<name>A0A1W6BA38_9GAMM</name>
<organism evidence="6 7">
    <name type="scientific">Pantoea alhagi</name>
    <dbReference type="NCBI Taxonomy" id="1891675"/>
    <lineage>
        <taxon>Bacteria</taxon>
        <taxon>Pseudomonadati</taxon>
        <taxon>Pseudomonadota</taxon>
        <taxon>Gammaproteobacteria</taxon>
        <taxon>Enterobacterales</taxon>
        <taxon>Erwiniaceae</taxon>
        <taxon>Pantoea</taxon>
    </lineage>
</organism>
<evidence type="ECO:0000256" key="1">
    <source>
        <dbReference type="ARBA" id="ARBA00023015"/>
    </source>
</evidence>
<evidence type="ECO:0000259" key="5">
    <source>
        <dbReference type="PROSITE" id="PS50977"/>
    </source>
</evidence>
<dbReference type="SUPFAM" id="SSF46689">
    <property type="entry name" value="Homeodomain-like"/>
    <property type="match status" value="1"/>
</dbReference>
<dbReference type="RefSeq" id="WP_085072034.1">
    <property type="nucleotide sequence ID" value="NZ_CP019706.1"/>
</dbReference>
<protein>
    <recommendedName>
        <fullName evidence="5">HTH tetR-type domain-containing protein</fullName>
    </recommendedName>
</protein>
<keyword evidence="3" id="KW-0804">Transcription</keyword>
<dbReference type="Gene3D" id="1.10.10.60">
    <property type="entry name" value="Homeodomain-like"/>
    <property type="match status" value="1"/>
</dbReference>
<dbReference type="AlphaFoldDB" id="A0A1W6BA38"/>
<evidence type="ECO:0000256" key="3">
    <source>
        <dbReference type="ARBA" id="ARBA00023163"/>
    </source>
</evidence>